<comment type="similarity">
    <text evidence="1">Belongs to the leucine-binding protein family.</text>
</comment>
<evidence type="ECO:0000256" key="2">
    <source>
        <dbReference type="ARBA" id="ARBA00022448"/>
    </source>
</evidence>
<dbReference type="RefSeq" id="WP_188335162.1">
    <property type="nucleotide sequence ID" value="NZ_CP061281.1"/>
</dbReference>
<dbReference type="Pfam" id="PF13458">
    <property type="entry name" value="Peripla_BP_6"/>
    <property type="match status" value="1"/>
</dbReference>
<dbReference type="PANTHER" id="PTHR30483">
    <property type="entry name" value="LEUCINE-SPECIFIC-BINDING PROTEIN"/>
    <property type="match status" value="1"/>
</dbReference>
<dbReference type="AlphaFoldDB" id="A0A7H1B102"/>
<evidence type="ECO:0000313" key="6">
    <source>
        <dbReference type="EMBL" id="QNS02407.1"/>
    </source>
</evidence>
<proteinExistence type="inferred from homology"/>
<evidence type="ECO:0000313" key="7">
    <source>
        <dbReference type="Proteomes" id="UP000516428"/>
    </source>
</evidence>
<dbReference type="InterPro" id="IPR051010">
    <property type="entry name" value="BCAA_transport"/>
</dbReference>
<organism evidence="6 7">
    <name type="scientific">Streptomyces xanthii</name>
    <dbReference type="NCBI Taxonomy" id="2768069"/>
    <lineage>
        <taxon>Bacteria</taxon>
        <taxon>Bacillati</taxon>
        <taxon>Actinomycetota</taxon>
        <taxon>Actinomycetes</taxon>
        <taxon>Kitasatosporales</taxon>
        <taxon>Streptomycetaceae</taxon>
        <taxon>Streptomyces</taxon>
    </lineage>
</organism>
<evidence type="ECO:0000256" key="4">
    <source>
        <dbReference type="ARBA" id="ARBA00022970"/>
    </source>
</evidence>
<keyword evidence="2" id="KW-0813">Transport</keyword>
<dbReference type="InterPro" id="IPR028081">
    <property type="entry name" value="Leu-bd"/>
</dbReference>
<dbReference type="GO" id="GO:0006865">
    <property type="term" value="P:amino acid transport"/>
    <property type="evidence" value="ECO:0007669"/>
    <property type="project" value="UniProtKB-KW"/>
</dbReference>
<dbReference type="KEGG" id="sxn:IAG42_01450"/>
<reference evidence="6 7" key="1">
    <citation type="submission" date="2020-09" db="EMBL/GenBank/DDBJ databases">
        <title>A novel species.</title>
        <authorList>
            <person name="Gao J."/>
        </authorList>
    </citation>
    <scope>NUCLEOTIDE SEQUENCE [LARGE SCALE GENOMIC DNA]</scope>
    <source>
        <strain evidence="6 7">CRXT-Y-14</strain>
    </source>
</reference>
<protein>
    <submittedName>
        <fullName evidence="6">ABC transporter substrate-binding protein</fullName>
    </submittedName>
</protein>
<gene>
    <name evidence="6" type="ORF">IAG42_01450</name>
</gene>
<dbReference type="Gene3D" id="3.40.50.2300">
    <property type="match status" value="2"/>
</dbReference>
<keyword evidence="7" id="KW-1185">Reference proteome</keyword>
<keyword evidence="3" id="KW-0732">Signal</keyword>
<dbReference type="PANTHER" id="PTHR30483:SF6">
    <property type="entry name" value="PERIPLASMIC BINDING PROTEIN OF ABC TRANSPORTER FOR NATURAL AMINO ACIDS"/>
    <property type="match status" value="1"/>
</dbReference>
<dbReference type="SUPFAM" id="SSF53822">
    <property type="entry name" value="Periplasmic binding protein-like I"/>
    <property type="match status" value="1"/>
</dbReference>
<dbReference type="InterPro" id="IPR000709">
    <property type="entry name" value="Leu_Ile_Val-bd"/>
</dbReference>
<dbReference type="Proteomes" id="UP000516428">
    <property type="component" value="Chromosome"/>
</dbReference>
<sequence length="375" mass="39055">MVTPTHPATPAADPDTSPVLIGALVPLTRPGWSEAGHHLLAGLESAVRDVNASGGIAGRPLALEVRDTAADPEKAAAAVTELAAAGVAAVVGEYHSVVARTAATTAAALGVPYLCSSAVLDALVTDGPTDHVARIAPPQSRGWRLYADHLLAGGHTHIAVAAQPSVYWASGTEILRDHLAPHGGTVTTLDAAALAPEALCDALAATGATALLLLVGHPEPAVPLVEAVRADPRLPGLLIGAPAGQPEFAEWGRLLGADGAGVPFLRYLPETLTPLGARVEQELRTHLASAPSFVAFEGYDTIVALTDVFRGHGVDRDLIAKSWPLVDAEGTRGRIRFTRPQGTHVWQWTWPPVQIVDRDPAAPDRFRVLRADQAA</sequence>
<evidence type="ECO:0000259" key="5">
    <source>
        <dbReference type="Pfam" id="PF13458"/>
    </source>
</evidence>
<feature type="domain" description="Leucine-binding protein" evidence="5">
    <location>
        <begin position="19"/>
        <end position="343"/>
    </location>
</feature>
<evidence type="ECO:0000256" key="3">
    <source>
        <dbReference type="ARBA" id="ARBA00022729"/>
    </source>
</evidence>
<name>A0A7H1B102_9ACTN</name>
<keyword evidence="4" id="KW-0029">Amino-acid transport</keyword>
<evidence type="ECO:0000256" key="1">
    <source>
        <dbReference type="ARBA" id="ARBA00010062"/>
    </source>
</evidence>
<dbReference type="EMBL" id="CP061281">
    <property type="protein sequence ID" value="QNS02407.1"/>
    <property type="molecule type" value="Genomic_DNA"/>
</dbReference>
<dbReference type="PRINTS" id="PR00337">
    <property type="entry name" value="LEUILEVALBP"/>
</dbReference>
<accession>A0A7H1B102</accession>
<dbReference type="InterPro" id="IPR028082">
    <property type="entry name" value="Peripla_BP_I"/>
</dbReference>